<dbReference type="Proteomes" id="UP000002274">
    <property type="component" value="Chromosome"/>
</dbReference>
<dbReference type="Pfam" id="PF13414">
    <property type="entry name" value="TPR_11"/>
    <property type="match status" value="1"/>
</dbReference>
<dbReference type="PROSITE" id="PS50005">
    <property type="entry name" value="TPR"/>
    <property type="match status" value="10"/>
</dbReference>
<accession>A2CDM0</accession>
<keyword evidence="2 3" id="KW-0802">TPR repeat</keyword>
<dbReference type="InterPro" id="IPR019734">
    <property type="entry name" value="TPR_rpt"/>
</dbReference>
<dbReference type="PROSITE" id="PS50293">
    <property type="entry name" value="TPR_REGION"/>
    <property type="match status" value="6"/>
</dbReference>
<feature type="repeat" description="TPR" evidence="3">
    <location>
        <begin position="418"/>
        <end position="451"/>
    </location>
</feature>
<reference evidence="4 5" key="1">
    <citation type="journal article" date="2007" name="PLoS Genet.">
        <title>Patterns and implications of gene gain and loss in the evolution of Prochlorococcus.</title>
        <authorList>
            <person name="Kettler G.C."/>
            <person name="Martiny A.C."/>
            <person name="Huang K."/>
            <person name="Zucker J."/>
            <person name="Coleman M.L."/>
            <person name="Rodrigue S."/>
            <person name="Chen F."/>
            <person name="Lapidus A."/>
            <person name="Ferriera S."/>
            <person name="Johnson J."/>
            <person name="Steglich C."/>
            <person name="Church G.M."/>
            <person name="Richardson P."/>
            <person name="Chisholm S.W."/>
        </authorList>
    </citation>
    <scope>NUCLEOTIDE SEQUENCE [LARGE SCALE GENOMIC DNA]</scope>
    <source>
        <strain evidence="4 5">MIT 9303</strain>
    </source>
</reference>
<dbReference type="InterPro" id="IPR009003">
    <property type="entry name" value="Peptidase_S1_PA"/>
</dbReference>
<feature type="repeat" description="TPR" evidence="3">
    <location>
        <begin position="350"/>
        <end position="383"/>
    </location>
</feature>
<dbReference type="PANTHER" id="PTHR44858:SF1">
    <property type="entry name" value="UDP-N-ACETYLGLUCOSAMINE--PEPTIDE N-ACETYLGLUCOSAMINYLTRANSFERASE SPINDLY-RELATED"/>
    <property type="match status" value="1"/>
</dbReference>
<organism evidence="4 5">
    <name type="scientific">Prochlorococcus marinus (strain MIT 9303)</name>
    <dbReference type="NCBI Taxonomy" id="59922"/>
    <lineage>
        <taxon>Bacteria</taxon>
        <taxon>Bacillati</taxon>
        <taxon>Cyanobacteriota</taxon>
        <taxon>Cyanophyceae</taxon>
        <taxon>Synechococcales</taxon>
        <taxon>Prochlorococcaceae</taxon>
        <taxon>Prochlorococcus</taxon>
    </lineage>
</organism>
<dbReference type="Gene3D" id="2.40.10.10">
    <property type="entry name" value="Trypsin-like serine proteases"/>
    <property type="match status" value="2"/>
</dbReference>
<feature type="repeat" description="TPR" evidence="3">
    <location>
        <begin position="622"/>
        <end position="655"/>
    </location>
</feature>
<feature type="repeat" description="TPR" evidence="3">
    <location>
        <begin position="384"/>
        <end position="417"/>
    </location>
</feature>
<dbReference type="InterPro" id="IPR043504">
    <property type="entry name" value="Peptidase_S1_PA_chymotrypsin"/>
</dbReference>
<dbReference type="Pfam" id="PF13365">
    <property type="entry name" value="Trypsin_2"/>
    <property type="match status" value="1"/>
</dbReference>
<dbReference type="AlphaFoldDB" id="A2CDM0"/>
<dbReference type="KEGG" id="pmf:P9303_28501"/>
<dbReference type="HOGENOM" id="CLU_005774_3_0_3"/>
<feature type="repeat" description="TPR" evidence="3">
    <location>
        <begin position="486"/>
        <end position="519"/>
    </location>
</feature>
<dbReference type="GO" id="GO:0046813">
    <property type="term" value="P:receptor-mediated virion attachment to host cell"/>
    <property type="evidence" value="ECO:0007669"/>
    <property type="project" value="TreeGrafter"/>
</dbReference>
<feature type="repeat" description="TPR" evidence="3">
    <location>
        <begin position="588"/>
        <end position="621"/>
    </location>
</feature>
<keyword evidence="1" id="KW-0677">Repeat</keyword>
<protein>
    <submittedName>
        <fullName evidence="4">Uncharacterized protein</fullName>
    </submittedName>
</protein>
<evidence type="ECO:0000313" key="4">
    <source>
        <dbReference type="EMBL" id="ABM79580.1"/>
    </source>
</evidence>
<evidence type="ECO:0000256" key="2">
    <source>
        <dbReference type="ARBA" id="ARBA00022803"/>
    </source>
</evidence>
<dbReference type="SMART" id="SM00028">
    <property type="entry name" value="TPR"/>
    <property type="match status" value="10"/>
</dbReference>
<dbReference type="Pfam" id="PF13181">
    <property type="entry name" value="TPR_8"/>
    <property type="match status" value="2"/>
</dbReference>
<dbReference type="SUPFAM" id="SSF48439">
    <property type="entry name" value="Protein prenylyltransferase"/>
    <property type="match status" value="1"/>
</dbReference>
<proteinExistence type="predicted"/>
<sequence length="706" mass="76473">MPCCCCQRGEKEHLPYPEPSSTQQMSRRNTALAAALSLLPIGQPLFLGTLGITTATTAVVLQAPPAVAQDASAVARIAKAITVRIEGATQGSGVLVKQEGNRYTVLTAWHVVSGNRPGEEVGIYTSDGNEHQLEQGSIQRLGEVDMAVLSFSSGSAYEVANVGDIKKVKHDQPIYVAGFPLNNSQNLRYETGEVVANAEVGIDQGYQLLYDNETVAGMSGGVLLNADGDLVGLHGRGEKDEQASSGELVMKTGVNQGVPITYYNLFASGAPVVVAKNTATTADDYLAQAKASQTKKGREQTVIKLTTQALALRSSMRGYFLRAYAKDALNDYQGAISDLNKALEINPQYAPAYENRGNAKKKLKDYQGAITDYNKAIEINPQHTGPFNNRGLVKKNLGDYQGAIADYNKAIELDPQHAYAYYNRGIVKKNLGDYQGAIADYNKAIAINPQLAETYSNRGGIKRVLGNYQGAIADFNKAIEINPQYAPAYMNRGIAKYDLKDYQGAIADYSKAITINPQHAIAFNNRSNAKDQLGDHQGAISDLNRAIEINPQFADAFNNRGATKYELGDHQGAIADYNKAIAINPQLAETYSNRGGIKRVLGNYQGAIADYNKAIEIDPQYASAYNNRGWSKYLQGDFQDALKDANKALAITPNDGATLDTRGLAKHALGQDRSACKDLKRASSLGYQGTSQYLQSEEGAWCRNMR</sequence>
<dbReference type="SUPFAM" id="SSF50494">
    <property type="entry name" value="Trypsin-like serine proteases"/>
    <property type="match status" value="1"/>
</dbReference>
<dbReference type="EMBL" id="CP000554">
    <property type="protein sequence ID" value="ABM79580.1"/>
    <property type="molecule type" value="Genomic_DNA"/>
</dbReference>
<dbReference type="Gene3D" id="1.25.40.10">
    <property type="entry name" value="Tetratricopeptide repeat domain"/>
    <property type="match status" value="5"/>
</dbReference>
<evidence type="ECO:0000256" key="3">
    <source>
        <dbReference type="PROSITE-ProRule" id="PRU00339"/>
    </source>
</evidence>
<dbReference type="STRING" id="59922.P9303_28501"/>
<dbReference type="PROSITE" id="PS50096">
    <property type="entry name" value="IQ"/>
    <property type="match status" value="1"/>
</dbReference>
<feature type="repeat" description="TPR" evidence="3">
    <location>
        <begin position="316"/>
        <end position="349"/>
    </location>
</feature>
<name>A2CDM0_PROM3</name>
<dbReference type="SUPFAM" id="SSF48452">
    <property type="entry name" value="TPR-like"/>
    <property type="match status" value="1"/>
</dbReference>
<evidence type="ECO:0000256" key="1">
    <source>
        <dbReference type="ARBA" id="ARBA00022737"/>
    </source>
</evidence>
<dbReference type="Pfam" id="PF00515">
    <property type="entry name" value="TPR_1"/>
    <property type="match status" value="4"/>
</dbReference>
<dbReference type="GO" id="GO:0009279">
    <property type="term" value="C:cell outer membrane"/>
    <property type="evidence" value="ECO:0007669"/>
    <property type="project" value="TreeGrafter"/>
</dbReference>
<feature type="repeat" description="TPR" evidence="3">
    <location>
        <begin position="520"/>
        <end position="553"/>
    </location>
</feature>
<feature type="repeat" description="TPR" evidence="3">
    <location>
        <begin position="554"/>
        <end position="587"/>
    </location>
</feature>
<gene>
    <name evidence="4" type="ordered locus">P9303_28501</name>
</gene>
<feature type="repeat" description="TPR" evidence="3">
    <location>
        <begin position="452"/>
        <end position="485"/>
    </location>
</feature>
<dbReference type="InterPro" id="IPR011990">
    <property type="entry name" value="TPR-like_helical_dom_sf"/>
</dbReference>
<dbReference type="PANTHER" id="PTHR44858">
    <property type="entry name" value="TETRATRICOPEPTIDE REPEAT PROTEIN 6"/>
    <property type="match status" value="1"/>
</dbReference>
<evidence type="ECO:0000313" key="5">
    <source>
        <dbReference type="Proteomes" id="UP000002274"/>
    </source>
</evidence>
<dbReference type="Pfam" id="PF13424">
    <property type="entry name" value="TPR_12"/>
    <property type="match status" value="1"/>
</dbReference>
<dbReference type="InterPro" id="IPR050498">
    <property type="entry name" value="Ycf3"/>
</dbReference>